<dbReference type="SUPFAM" id="SSF81342">
    <property type="entry name" value="Transmembrane di-heme cytochromes"/>
    <property type="match status" value="1"/>
</dbReference>
<feature type="transmembrane region" description="Helical" evidence="13">
    <location>
        <begin position="44"/>
        <end position="63"/>
    </location>
</feature>
<comment type="similarity">
    <text evidence="12">Belongs to the cytochrome b561 family.</text>
</comment>
<dbReference type="OrthoDB" id="1247465at2"/>
<feature type="transmembrane region" description="Helical" evidence="13">
    <location>
        <begin position="149"/>
        <end position="167"/>
    </location>
</feature>
<evidence type="ECO:0000256" key="5">
    <source>
        <dbReference type="ARBA" id="ARBA00022617"/>
    </source>
</evidence>
<gene>
    <name evidence="15" type="ORF">NSU_4508</name>
</gene>
<feature type="domain" description="Cytochrome b561 bacterial/Ni-hydrogenase" evidence="14">
    <location>
        <begin position="7"/>
        <end position="178"/>
    </location>
</feature>
<dbReference type="Proteomes" id="UP000004030">
    <property type="component" value="Unassembled WGS sequence"/>
</dbReference>
<evidence type="ECO:0000256" key="8">
    <source>
        <dbReference type="ARBA" id="ARBA00022982"/>
    </source>
</evidence>
<protein>
    <recommendedName>
        <fullName evidence="14">Cytochrome b561 bacterial/Ni-hydrogenase domain-containing protein</fullName>
    </recommendedName>
</protein>
<dbReference type="AlphaFoldDB" id="G6EJI7"/>
<evidence type="ECO:0000256" key="13">
    <source>
        <dbReference type="SAM" id="Phobius"/>
    </source>
</evidence>
<dbReference type="EMBL" id="AGFM01000076">
    <property type="protein sequence ID" value="EHJ58514.1"/>
    <property type="molecule type" value="Genomic_DNA"/>
</dbReference>
<accession>G6EJI7</accession>
<name>G6EJI7_9SPHN</name>
<dbReference type="GO" id="GO:0020037">
    <property type="term" value="F:heme binding"/>
    <property type="evidence" value="ECO:0007669"/>
    <property type="project" value="TreeGrafter"/>
</dbReference>
<dbReference type="PANTHER" id="PTHR30529:SF1">
    <property type="entry name" value="CYTOCHROME B561 HOMOLOG 2"/>
    <property type="match status" value="1"/>
</dbReference>
<dbReference type="PATRIC" id="fig|1088721.3.peg.4437"/>
<evidence type="ECO:0000256" key="1">
    <source>
        <dbReference type="ARBA" id="ARBA00001970"/>
    </source>
</evidence>
<evidence type="ECO:0000256" key="10">
    <source>
        <dbReference type="ARBA" id="ARBA00023004"/>
    </source>
</evidence>
<dbReference type="KEGG" id="npn:JI59_23040"/>
<keyword evidence="11 13" id="KW-0472">Membrane</keyword>
<dbReference type="GO" id="GO:0009055">
    <property type="term" value="F:electron transfer activity"/>
    <property type="evidence" value="ECO:0007669"/>
    <property type="project" value="InterPro"/>
</dbReference>
<dbReference type="RefSeq" id="WP_007015416.1">
    <property type="nucleotide sequence ID" value="NZ_AGFM01000076.1"/>
</dbReference>
<dbReference type="InterPro" id="IPR052168">
    <property type="entry name" value="Cytochrome_b561_oxidase"/>
</dbReference>
<dbReference type="InterPro" id="IPR016174">
    <property type="entry name" value="Di-haem_cyt_TM"/>
</dbReference>
<dbReference type="GO" id="GO:0046872">
    <property type="term" value="F:metal ion binding"/>
    <property type="evidence" value="ECO:0007669"/>
    <property type="project" value="UniProtKB-KW"/>
</dbReference>
<evidence type="ECO:0000256" key="4">
    <source>
        <dbReference type="ARBA" id="ARBA00022475"/>
    </source>
</evidence>
<dbReference type="GO" id="GO:0005886">
    <property type="term" value="C:plasma membrane"/>
    <property type="evidence" value="ECO:0007669"/>
    <property type="project" value="UniProtKB-SubCell"/>
</dbReference>
<evidence type="ECO:0000256" key="12">
    <source>
        <dbReference type="ARBA" id="ARBA00037975"/>
    </source>
</evidence>
<keyword evidence="3" id="KW-0813">Transport</keyword>
<keyword evidence="4" id="KW-1003">Cell membrane</keyword>
<keyword evidence="10" id="KW-0408">Iron</keyword>
<keyword evidence="7" id="KW-0479">Metal-binding</keyword>
<organism evidence="15 16">
    <name type="scientific">Novosphingobium pentaromativorans US6-1</name>
    <dbReference type="NCBI Taxonomy" id="1088721"/>
    <lineage>
        <taxon>Bacteria</taxon>
        <taxon>Pseudomonadati</taxon>
        <taxon>Pseudomonadota</taxon>
        <taxon>Alphaproteobacteria</taxon>
        <taxon>Sphingomonadales</taxon>
        <taxon>Sphingomonadaceae</taxon>
        <taxon>Novosphingobium</taxon>
    </lineage>
</organism>
<evidence type="ECO:0000256" key="9">
    <source>
        <dbReference type="ARBA" id="ARBA00022989"/>
    </source>
</evidence>
<feature type="transmembrane region" description="Helical" evidence="13">
    <location>
        <begin position="84"/>
        <end position="108"/>
    </location>
</feature>
<reference evidence="15 16" key="1">
    <citation type="journal article" date="2012" name="J. Bacteriol.">
        <title>Genome sequence of benzo(a)pyrene-degrading bacterium Novosphingobium pentaromativorans US6-1.</title>
        <authorList>
            <person name="Luo Y.R."/>
            <person name="Kang S.G."/>
            <person name="Kim S.J."/>
            <person name="Kim M.R."/>
            <person name="Li N."/>
            <person name="Lee J.H."/>
            <person name="Kwon K.K."/>
        </authorList>
    </citation>
    <scope>NUCLEOTIDE SEQUENCE [LARGE SCALE GENOMIC DNA]</scope>
    <source>
        <strain evidence="15 16">US6-1</strain>
    </source>
</reference>
<keyword evidence="16" id="KW-1185">Reference proteome</keyword>
<evidence type="ECO:0000256" key="6">
    <source>
        <dbReference type="ARBA" id="ARBA00022692"/>
    </source>
</evidence>
<evidence type="ECO:0000259" key="14">
    <source>
        <dbReference type="Pfam" id="PF01292"/>
    </source>
</evidence>
<dbReference type="PANTHER" id="PTHR30529">
    <property type="entry name" value="CYTOCHROME B561"/>
    <property type="match status" value="1"/>
</dbReference>
<evidence type="ECO:0000313" key="15">
    <source>
        <dbReference type="EMBL" id="EHJ58514.1"/>
    </source>
</evidence>
<comment type="subcellular location">
    <subcellularLocation>
        <location evidence="2">Cell membrane</location>
        <topology evidence="2">Multi-pass membrane protein</topology>
    </subcellularLocation>
</comment>
<sequence>MQEAKSRYSIVSIILHWTIFILIFANATFGGWMEDAAPSQKLGYYQLHKSVGITVLLLSLFRLGWRISHPWPPFPQDMWFWERALARGTHIVFYVLMIGVPLLGWAAASAGATPEVPLYGVLPAPNLPLPQDEDVAGALGDSHKIMVKAIYVVLALHVLGALKHHFIDRDLVLHRMLPLVGRKKARNIP</sequence>
<feature type="transmembrane region" description="Helical" evidence="13">
    <location>
        <begin position="12"/>
        <end position="32"/>
    </location>
</feature>
<dbReference type="eggNOG" id="COG3038">
    <property type="taxonomic scope" value="Bacteria"/>
</dbReference>
<keyword evidence="6 13" id="KW-0812">Transmembrane</keyword>
<keyword evidence="5" id="KW-0349">Heme</keyword>
<evidence type="ECO:0000256" key="11">
    <source>
        <dbReference type="ARBA" id="ARBA00023136"/>
    </source>
</evidence>
<dbReference type="InterPro" id="IPR011577">
    <property type="entry name" value="Cyt_b561_bac/Ni-Hgenase"/>
</dbReference>
<evidence type="ECO:0000256" key="3">
    <source>
        <dbReference type="ARBA" id="ARBA00022448"/>
    </source>
</evidence>
<keyword evidence="9 13" id="KW-1133">Transmembrane helix</keyword>
<dbReference type="Pfam" id="PF01292">
    <property type="entry name" value="Ni_hydr_CYTB"/>
    <property type="match status" value="1"/>
</dbReference>
<proteinExistence type="inferred from homology"/>
<comment type="caution">
    <text evidence="15">The sequence shown here is derived from an EMBL/GenBank/DDBJ whole genome shotgun (WGS) entry which is preliminary data.</text>
</comment>
<dbReference type="GO" id="GO:0022904">
    <property type="term" value="P:respiratory electron transport chain"/>
    <property type="evidence" value="ECO:0007669"/>
    <property type="project" value="InterPro"/>
</dbReference>
<evidence type="ECO:0000256" key="7">
    <source>
        <dbReference type="ARBA" id="ARBA00022723"/>
    </source>
</evidence>
<comment type="cofactor">
    <cofactor evidence="1">
        <name>heme b</name>
        <dbReference type="ChEBI" id="CHEBI:60344"/>
    </cofactor>
</comment>
<evidence type="ECO:0000313" key="16">
    <source>
        <dbReference type="Proteomes" id="UP000004030"/>
    </source>
</evidence>
<keyword evidence="8" id="KW-0249">Electron transport</keyword>
<evidence type="ECO:0000256" key="2">
    <source>
        <dbReference type="ARBA" id="ARBA00004651"/>
    </source>
</evidence>